<feature type="region of interest" description="Disordered" evidence="1">
    <location>
        <begin position="1"/>
        <end position="23"/>
    </location>
</feature>
<keyword evidence="3" id="KW-1185">Reference proteome</keyword>
<organism evidence="2 3">
    <name type="scientific">Cordylochernes scorpioides</name>
    <dbReference type="NCBI Taxonomy" id="51811"/>
    <lineage>
        <taxon>Eukaryota</taxon>
        <taxon>Metazoa</taxon>
        <taxon>Ecdysozoa</taxon>
        <taxon>Arthropoda</taxon>
        <taxon>Chelicerata</taxon>
        <taxon>Arachnida</taxon>
        <taxon>Pseudoscorpiones</taxon>
        <taxon>Cheliferoidea</taxon>
        <taxon>Chernetidae</taxon>
        <taxon>Cordylochernes</taxon>
    </lineage>
</organism>
<evidence type="ECO:0000313" key="2">
    <source>
        <dbReference type="EMBL" id="UYV73438.1"/>
    </source>
</evidence>
<gene>
    <name evidence="2" type="ORF">LAZ67_10003226</name>
</gene>
<name>A0ABY6L0H7_9ARAC</name>
<dbReference type="EMBL" id="CP092872">
    <property type="protein sequence ID" value="UYV73438.1"/>
    <property type="molecule type" value="Genomic_DNA"/>
</dbReference>
<reference evidence="2 3" key="1">
    <citation type="submission" date="2022-01" db="EMBL/GenBank/DDBJ databases">
        <title>A chromosomal length assembly of Cordylochernes scorpioides.</title>
        <authorList>
            <person name="Zeh D."/>
            <person name="Zeh J."/>
        </authorList>
    </citation>
    <scope>NUCLEOTIDE SEQUENCE [LARGE SCALE GENOMIC DNA]</scope>
    <source>
        <strain evidence="2">IN4F17</strain>
        <tissue evidence="2">Whole Body</tissue>
    </source>
</reference>
<dbReference type="Proteomes" id="UP001235939">
    <property type="component" value="Chromosome 10"/>
</dbReference>
<evidence type="ECO:0000256" key="1">
    <source>
        <dbReference type="SAM" id="MobiDB-lite"/>
    </source>
</evidence>
<evidence type="ECO:0000313" key="3">
    <source>
        <dbReference type="Proteomes" id="UP001235939"/>
    </source>
</evidence>
<sequence length="138" mass="15416">MKQLSPSPGKVSRGDVEGSGETPHATSRLAALVWRREPAVWFWFWLRAEVTPRLAVAQDVENLVGPQCAIYLANVGRNGSMSGDQKKQSHTEWYFQFFRPTAGAFLLHDIYICLSLDFKSRPDPEGLFITLMTTAGSV</sequence>
<protein>
    <submittedName>
        <fullName evidence="2">Uncharacterized protein</fullName>
    </submittedName>
</protein>
<accession>A0ABY6L0H7</accession>
<proteinExistence type="predicted"/>